<comment type="caution">
    <text evidence="2">The sequence shown here is derived from an EMBL/GenBank/DDBJ whole genome shotgun (WGS) entry which is preliminary data.</text>
</comment>
<accession>A0AB37U9D1</accession>
<dbReference type="Pfam" id="PF08706">
    <property type="entry name" value="D5_N"/>
    <property type="match status" value="1"/>
</dbReference>
<dbReference type="Proteomes" id="UP000282574">
    <property type="component" value="Unassembled WGS sequence"/>
</dbReference>
<evidence type="ECO:0000313" key="2">
    <source>
        <dbReference type="EMBL" id="RUT00489.1"/>
    </source>
</evidence>
<gene>
    <name evidence="2" type="ORF">DSM107010_67730</name>
</gene>
<evidence type="ECO:0000313" key="3">
    <source>
        <dbReference type="Proteomes" id="UP000282574"/>
    </source>
</evidence>
<keyword evidence="3" id="KW-1185">Reference proteome</keyword>
<dbReference type="InterPro" id="IPR027417">
    <property type="entry name" value="P-loop_NTPase"/>
</dbReference>
<dbReference type="EMBL" id="RSCK01000145">
    <property type="protein sequence ID" value="RUT00489.1"/>
    <property type="molecule type" value="Genomic_DNA"/>
</dbReference>
<proteinExistence type="predicted"/>
<sequence length="914" mass="101209">MLAKLPTPAIDTPQPQNDFERELGEVLKTTYVYSLTPNGQLQRWVVRTDWSDPNKPKGRDKTFRQWHRDASGQVICKKGNEAWEPYRIDEFIAALKAATGFAAGLVQEGEAGVEKARAAGIASITWQGSAWSQNDLERALHRVKQSCPKAILAFLRDNDAAGEKKAQAFQAACTRVGIFSVVIDPVAIYSELPDKGDLVEILAAMDVPEFIRRLESEIHSSVESRRLEAERKSDSFALDIPDSLDPDPEFTQRALNFLYGDKPWICASDKLYFWTGSYYKHSPDAVERPKIASFCNSIAVQQKDGSIRYPYAKPSKVREALQWVKDRLEIDPNLLNPPGLNCTNGVLELGWNGSTPSWRLVDHAPALYYTYEPLATYDPNASTEFCDRLLAALEPGQREIFLRTIAASLDLPTVRKYKGRLVRGLLLKGDGSNGKDSLREVVAAMYGYKGMTGCTLTDFKAYDDGRKFPLSRLRLSRINWATENANTAKLDKIQSIKAFLTGDTLSSEGKGKDEEDFTPAGVGLFNVNDTPNLQASLEAIASRWGVLTFTKTFKIGADPLKGEIEADPRFKYDPEFLQQQVLPAFLNRVLAALVDLMRFGIDFSCTNQALLDIQAENSHLFQFCQQTGLGYDPNGTLGIGELWSRLKAWYIDNGTLTIEVSDKGKEKNIWIDQVRKGDANVKGANQVLARFIELFPKAKRCHLGNNLMGIQGLAFGISHLSPQISQPLANELACNPDTARNISQLSQLGNSDGKNETETCNAQQSERIELKNQNCGEEVTQLANQPDTVSDIASQVTNSLANQSPKKANATPVEAEAGANNVPSPLAVAAQILQCQTWVAAVEAMDCVAAAVNQKRATVLTIALKHISIEQRQHLVRLLAAHMQQFPQDSDAYSWLPQSSRKLKQKAQSLIKSH</sequence>
<organism evidence="2 3">
    <name type="scientific">Chroococcidiopsis cubana SAG 39.79</name>
    <dbReference type="NCBI Taxonomy" id="388085"/>
    <lineage>
        <taxon>Bacteria</taxon>
        <taxon>Bacillati</taxon>
        <taxon>Cyanobacteriota</taxon>
        <taxon>Cyanophyceae</taxon>
        <taxon>Chroococcidiopsidales</taxon>
        <taxon>Chroococcidiopsidaceae</taxon>
        <taxon>Chroococcidiopsis</taxon>
    </lineage>
</organism>
<dbReference type="AlphaFoldDB" id="A0AB37U9D1"/>
<dbReference type="SUPFAM" id="SSF52540">
    <property type="entry name" value="P-loop containing nucleoside triphosphate hydrolases"/>
    <property type="match status" value="1"/>
</dbReference>
<dbReference type="Gene3D" id="3.40.50.300">
    <property type="entry name" value="P-loop containing nucleotide triphosphate hydrolases"/>
    <property type="match status" value="1"/>
</dbReference>
<name>A0AB37U9D1_9CYAN</name>
<dbReference type="InterPro" id="IPR014818">
    <property type="entry name" value="Phage/plasmid_primase_P4_C"/>
</dbReference>
<evidence type="ECO:0000259" key="1">
    <source>
        <dbReference type="Pfam" id="PF08706"/>
    </source>
</evidence>
<feature type="domain" description="Bacteriophage/plasmid primase P4 C-terminal" evidence="1">
    <location>
        <begin position="255"/>
        <end position="390"/>
    </location>
</feature>
<reference evidence="2 3" key="1">
    <citation type="journal article" date="2019" name="Genome Biol. Evol.">
        <title>Day and night: Metabolic profiles and evolutionary relationships of six axenic non-marine cyanobacteria.</title>
        <authorList>
            <person name="Will S.E."/>
            <person name="Henke P."/>
            <person name="Boedeker C."/>
            <person name="Huang S."/>
            <person name="Brinkmann H."/>
            <person name="Rohde M."/>
            <person name="Jarek M."/>
            <person name="Friedl T."/>
            <person name="Seufert S."/>
            <person name="Schumacher M."/>
            <person name="Overmann J."/>
            <person name="Neumann-Schaal M."/>
            <person name="Petersen J."/>
        </authorList>
    </citation>
    <scope>NUCLEOTIDE SEQUENCE [LARGE SCALE GENOMIC DNA]</scope>
    <source>
        <strain evidence="2 3">SAG 39.79</strain>
    </source>
</reference>
<protein>
    <recommendedName>
        <fullName evidence="1">Bacteriophage/plasmid primase P4 C-terminal domain-containing protein</fullName>
    </recommendedName>
</protein>